<dbReference type="VEuPathDB" id="TriTrypDB:TEOVI_000062900"/>
<comment type="caution">
    <text evidence="2">The sequence shown here is derived from an EMBL/GenBank/DDBJ whole genome shotgun (WGS) entry which is preliminary data.</text>
</comment>
<gene>
    <name evidence="2" type="ORF">TEOVI_000062900</name>
</gene>
<organism evidence="2 3">
    <name type="scientific">Trypanosoma equiperdum</name>
    <dbReference type="NCBI Taxonomy" id="5694"/>
    <lineage>
        <taxon>Eukaryota</taxon>
        <taxon>Discoba</taxon>
        <taxon>Euglenozoa</taxon>
        <taxon>Kinetoplastea</taxon>
        <taxon>Metakinetoplastina</taxon>
        <taxon>Trypanosomatida</taxon>
        <taxon>Trypanosomatidae</taxon>
        <taxon>Trypanosoma</taxon>
    </lineage>
</organism>
<evidence type="ECO:0000313" key="3">
    <source>
        <dbReference type="Proteomes" id="UP000195570"/>
    </source>
</evidence>
<keyword evidence="3" id="KW-1185">Reference proteome</keyword>
<reference evidence="2" key="1">
    <citation type="submission" date="2016-09" db="EMBL/GenBank/DDBJ databases">
        <authorList>
            <person name="Hebert L."/>
            <person name="Moumen B."/>
        </authorList>
    </citation>
    <scope>NUCLEOTIDE SEQUENCE [LARGE SCALE GENOMIC DNA]</scope>
    <source>
        <strain evidence="2">OVI</strain>
    </source>
</reference>
<dbReference type="Proteomes" id="UP000195570">
    <property type="component" value="Unassembled WGS sequence"/>
</dbReference>
<evidence type="ECO:0000313" key="2">
    <source>
        <dbReference type="EMBL" id="SCU69072.1"/>
    </source>
</evidence>
<dbReference type="EMBL" id="CZPT02001148">
    <property type="protein sequence ID" value="SCU69072.1"/>
    <property type="molecule type" value="Genomic_DNA"/>
</dbReference>
<feature type="region of interest" description="Disordered" evidence="1">
    <location>
        <begin position="248"/>
        <end position="276"/>
    </location>
</feature>
<dbReference type="GeneID" id="92374569"/>
<dbReference type="AlphaFoldDB" id="A0A1G4IAI7"/>
<name>A0A1G4IAI7_TRYEQ</name>
<proteinExistence type="predicted"/>
<feature type="compositionally biased region" description="Basic and acidic residues" evidence="1">
    <location>
        <begin position="265"/>
        <end position="276"/>
    </location>
</feature>
<sequence length="276" mass="30014">MENKDVATSWDYNSAEIGEFVPNSCTGTHFPNGIACAPWFQQQVTSQPHLCSSEFASSVESVGGPACRVGSEGSDYCFMNKSVCRNEEEGAEEVEGNEGESNLRWGMHIHPAALRAVQASSREVVQGLIRDKELLCSQFGTMQQNIPLAITWHDTTAPSPNQTLASTFTPLPHKKRSRDLVTLLSGISPDWEAAEEVGGASAAAHVGGLEIQRKRFRVDNPTIGSAAYEVSKAATAASPKPWIKARQKRVREEGDEDVNVNVEWGRGRDGNENSGR</sequence>
<evidence type="ECO:0000256" key="1">
    <source>
        <dbReference type="SAM" id="MobiDB-lite"/>
    </source>
</evidence>
<protein>
    <submittedName>
        <fullName evidence="2">Uncharacterized protein</fullName>
    </submittedName>
</protein>
<accession>A0A1G4IAI7</accession>
<dbReference type="RefSeq" id="XP_067080109.1">
    <property type="nucleotide sequence ID" value="XM_067224008.1"/>
</dbReference>